<dbReference type="EMBL" id="LHPG02000006">
    <property type="protein sequence ID" value="PRW57958.1"/>
    <property type="molecule type" value="Genomic_DNA"/>
</dbReference>
<sequence length="135" mass="13612">MAEVNAGVTADTPGSAFAVWNAALQHAKQMNSEVTAIKAHLADPSQPMPDPTPPLRVTLPSLHATSAAPPPAQPSSSACGVQPDTPAADASLQQGLLRGGDSSSSEEAAASACQANKKRDASHQSPPSRPITADA</sequence>
<organism evidence="2 3">
    <name type="scientific">Chlorella sorokiniana</name>
    <name type="common">Freshwater green alga</name>
    <dbReference type="NCBI Taxonomy" id="3076"/>
    <lineage>
        <taxon>Eukaryota</taxon>
        <taxon>Viridiplantae</taxon>
        <taxon>Chlorophyta</taxon>
        <taxon>core chlorophytes</taxon>
        <taxon>Trebouxiophyceae</taxon>
        <taxon>Chlorellales</taxon>
        <taxon>Chlorellaceae</taxon>
        <taxon>Chlorella clade</taxon>
        <taxon>Chlorella</taxon>
    </lineage>
</organism>
<dbReference type="AlphaFoldDB" id="A0A2P6TV78"/>
<dbReference type="Proteomes" id="UP000239899">
    <property type="component" value="Unassembled WGS sequence"/>
</dbReference>
<protein>
    <submittedName>
        <fullName evidence="2">Uncharacterized protein</fullName>
    </submittedName>
</protein>
<feature type="compositionally biased region" description="Low complexity" evidence="1">
    <location>
        <begin position="102"/>
        <end position="112"/>
    </location>
</feature>
<comment type="caution">
    <text evidence="2">The sequence shown here is derived from an EMBL/GenBank/DDBJ whole genome shotgun (WGS) entry which is preliminary data.</text>
</comment>
<reference evidence="2 3" key="1">
    <citation type="journal article" date="2018" name="Plant J.">
        <title>Genome sequences of Chlorella sorokiniana UTEX 1602 and Micractinium conductrix SAG 241.80: implications to maltose excretion by a green alga.</title>
        <authorList>
            <person name="Arriola M.B."/>
            <person name="Velmurugan N."/>
            <person name="Zhang Y."/>
            <person name="Plunkett M.H."/>
            <person name="Hondzo H."/>
            <person name="Barney B.M."/>
        </authorList>
    </citation>
    <scope>NUCLEOTIDE SEQUENCE [LARGE SCALE GENOMIC DNA]</scope>
    <source>
        <strain evidence="3">UTEX 1602</strain>
    </source>
</reference>
<feature type="region of interest" description="Disordered" evidence="1">
    <location>
        <begin position="39"/>
        <end position="135"/>
    </location>
</feature>
<evidence type="ECO:0000313" key="2">
    <source>
        <dbReference type="EMBL" id="PRW57958.1"/>
    </source>
</evidence>
<gene>
    <name evidence="2" type="ORF">C2E21_3459</name>
</gene>
<evidence type="ECO:0000313" key="3">
    <source>
        <dbReference type="Proteomes" id="UP000239899"/>
    </source>
</evidence>
<accession>A0A2P6TV78</accession>
<name>A0A2P6TV78_CHLSO</name>
<evidence type="ECO:0000256" key="1">
    <source>
        <dbReference type="SAM" id="MobiDB-lite"/>
    </source>
</evidence>
<proteinExistence type="predicted"/>
<keyword evidence="3" id="KW-1185">Reference proteome</keyword>